<reference evidence="3" key="1">
    <citation type="journal article" date="2014" name="PLoS ONE">
        <title>Transcriptome-Based Identification of ABC Transporters in the Western Tarnished Plant Bug Lygus hesperus.</title>
        <authorList>
            <person name="Hull J.J."/>
            <person name="Chaney K."/>
            <person name="Geib S.M."/>
            <person name="Fabrick J.A."/>
            <person name="Brent C.S."/>
            <person name="Walsh D."/>
            <person name="Lavine L.C."/>
        </authorList>
    </citation>
    <scope>NUCLEOTIDE SEQUENCE</scope>
</reference>
<sequence>MGIVGETGHTSSMATAAMSGRKRAKQQHALVDVFTTYTTPIVPHLLDYSAVFDDYVMDRLELAKATLGLVHTYRTLQELLDELEQRYHVKVQQDVLCAQEELEALLSPTLYQLVPDATVLPPYTSSVISAEDLMMEAMLSRDDDDDENETNVDGFDDNDSGGRGKGTEGTSIGRNGIDEVNKAISRRARTLEGGSKHVNTAEAEDVLSDAILSREVASNCNNRNVTNGTSTVIAQQDILSADHDLAEESAALLEAMMNDRID</sequence>
<organism evidence="3">
    <name type="scientific">Lygus hesperus</name>
    <name type="common">Western plant bug</name>
    <dbReference type="NCBI Taxonomy" id="30085"/>
    <lineage>
        <taxon>Eukaryota</taxon>
        <taxon>Metazoa</taxon>
        <taxon>Ecdysozoa</taxon>
        <taxon>Arthropoda</taxon>
        <taxon>Hexapoda</taxon>
        <taxon>Insecta</taxon>
        <taxon>Pterygota</taxon>
        <taxon>Neoptera</taxon>
        <taxon>Paraneoptera</taxon>
        <taxon>Hemiptera</taxon>
        <taxon>Heteroptera</taxon>
        <taxon>Panheteroptera</taxon>
        <taxon>Cimicomorpha</taxon>
        <taxon>Miridae</taxon>
        <taxon>Mirini</taxon>
        <taxon>Lygus</taxon>
    </lineage>
</organism>
<feature type="compositionally biased region" description="Acidic residues" evidence="1">
    <location>
        <begin position="142"/>
        <end position="159"/>
    </location>
</feature>
<reference evidence="3" key="2">
    <citation type="submission" date="2014-07" db="EMBL/GenBank/DDBJ databases">
        <authorList>
            <person name="Hull J."/>
        </authorList>
    </citation>
    <scope>NUCLEOTIDE SEQUENCE</scope>
</reference>
<evidence type="ECO:0000256" key="1">
    <source>
        <dbReference type="SAM" id="MobiDB-lite"/>
    </source>
</evidence>
<dbReference type="EMBL" id="GBHO01040204">
    <property type="protein sequence ID" value="JAG03400.1"/>
    <property type="molecule type" value="Transcribed_RNA"/>
</dbReference>
<evidence type="ECO:0000313" key="3">
    <source>
        <dbReference type="EMBL" id="JAG03400.1"/>
    </source>
</evidence>
<evidence type="ECO:0000313" key="2">
    <source>
        <dbReference type="EMBL" id="JAG03397.1"/>
    </source>
</evidence>
<name>A0A0A9WEV8_LYGHE</name>
<feature type="region of interest" description="Disordered" evidence="1">
    <location>
        <begin position="142"/>
        <end position="176"/>
    </location>
</feature>
<protein>
    <submittedName>
        <fullName evidence="3">LOB domain-containing protein 10</fullName>
    </submittedName>
</protein>
<accession>A0A0A9WEV8</accession>
<dbReference type="EMBL" id="GBHO01040207">
    <property type="protein sequence ID" value="JAG03397.1"/>
    <property type="molecule type" value="Transcribed_RNA"/>
</dbReference>
<evidence type="ECO:0000313" key="4">
    <source>
        <dbReference type="EMBL" id="JAQ12175.1"/>
    </source>
</evidence>
<dbReference type="EMBL" id="GDHC01006454">
    <property type="protein sequence ID" value="JAQ12175.1"/>
    <property type="molecule type" value="Transcribed_RNA"/>
</dbReference>
<dbReference type="AlphaFoldDB" id="A0A0A9WEV8"/>
<proteinExistence type="predicted"/>
<gene>
    <name evidence="3" type="primary">LBD10_1</name>
    <name evidence="2" type="synonym">LBD10_0</name>
    <name evidence="2" type="ORF">CM83_54987</name>
    <name evidence="3" type="ORF">CM83_54990</name>
    <name evidence="4" type="ORF">g.8696</name>
</gene>
<reference evidence="4" key="3">
    <citation type="journal article" date="2016" name="Gigascience">
        <title>De novo construction of an expanded transcriptome assembly for the western tarnished plant bug, Lygus hesperus.</title>
        <authorList>
            <person name="Tassone E.E."/>
            <person name="Geib S.M."/>
            <person name="Hall B."/>
            <person name="Fabrick J.A."/>
            <person name="Brent C.S."/>
            <person name="Hull J.J."/>
        </authorList>
    </citation>
    <scope>NUCLEOTIDE SEQUENCE</scope>
</reference>